<dbReference type="SUPFAM" id="SSF53067">
    <property type="entry name" value="Actin-like ATPase domain"/>
    <property type="match status" value="2"/>
</dbReference>
<comment type="caution">
    <text evidence="1">The sequence shown here is derived from an EMBL/GenBank/DDBJ whole genome shotgun (WGS) entry which is preliminary data.</text>
</comment>
<dbReference type="CDD" id="cd24049">
    <property type="entry name" value="ASKHA_NBD_PilM"/>
    <property type="match status" value="1"/>
</dbReference>
<evidence type="ECO:0000313" key="2">
    <source>
        <dbReference type="Proteomes" id="UP000034652"/>
    </source>
</evidence>
<gene>
    <name evidence="1" type="ORF">UW57_C0002G0020</name>
</gene>
<dbReference type="InterPro" id="IPR050696">
    <property type="entry name" value="FtsA/MreB"/>
</dbReference>
<dbReference type="InterPro" id="IPR043129">
    <property type="entry name" value="ATPase_NBD"/>
</dbReference>
<proteinExistence type="predicted"/>
<dbReference type="InterPro" id="IPR005883">
    <property type="entry name" value="PilM"/>
</dbReference>
<dbReference type="EMBL" id="LCIV01000002">
    <property type="protein sequence ID" value="KKT64140.1"/>
    <property type="molecule type" value="Genomic_DNA"/>
</dbReference>
<dbReference type="AlphaFoldDB" id="A0A0G1IYN8"/>
<dbReference type="Pfam" id="PF11104">
    <property type="entry name" value="PilM_2"/>
    <property type="match status" value="1"/>
</dbReference>
<name>A0A0G1IYN8_9BACT</name>
<dbReference type="PANTHER" id="PTHR32432:SF3">
    <property type="entry name" value="ETHANOLAMINE UTILIZATION PROTEIN EUTJ"/>
    <property type="match status" value="1"/>
</dbReference>
<protein>
    <submittedName>
        <fullName evidence="1">Type IV pilus biogenesis protein PilM</fullName>
    </submittedName>
</protein>
<dbReference type="Gene3D" id="3.30.1490.300">
    <property type="match status" value="1"/>
</dbReference>
<sequence>MELKSLFERFSWKKASAFLNKESRFLGVDIGSSSIKLAQLRKDKEQAVLETYGELALAKYGEGAVGRATRLIDTKLAEALKDLLAEAQVKTKEAVVSVPLKDSFLTTMDMPEMGEEEMKESVPYEARKYIPIPISEVTMDWWILPPGGEELSATSIGSGRRKFRTVILAAVPKEAISKYKNIFEKAGLKVSAFEIEVFSFARAVLKHDLGTALMMDLGASSVKMVIADGGVVRASHGLDRGSQELTLALSQSLGVDWDRAEILKRESGIITKPETEGVASVLEPMVELWASEGERFLLDWKRRGGRSISKVIIGGGGAMLQGAGDLFVKKFGVEVMTANPFSKVVYPAFLEPALKEVGATFTNAVGLALRNF</sequence>
<dbReference type="STRING" id="1618646.UW57_C0002G0020"/>
<dbReference type="Proteomes" id="UP000034652">
    <property type="component" value="Unassembled WGS sequence"/>
</dbReference>
<evidence type="ECO:0000313" key="1">
    <source>
        <dbReference type="EMBL" id="KKT64140.1"/>
    </source>
</evidence>
<dbReference type="NCBIfam" id="TIGR01175">
    <property type="entry name" value="pilM"/>
    <property type="match status" value="1"/>
</dbReference>
<reference evidence="1 2" key="1">
    <citation type="journal article" date="2015" name="Nature">
        <title>rRNA introns, odd ribosomes, and small enigmatic genomes across a large radiation of phyla.</title>
        <authorList>
            <person name="Brown C.T."/>
            <person name="Hug L.A."/>
            <person name="Thomas B.C."/>
            <person name="Sharon I."/>
            <person name="Castelle C.J."/>
            <person name="Singh A."/>
            <person name="Wilkins M.J."/>
            <person name="Williams K.H."/>
            <person name="Banfield J.F."/>
        </authorList>
    </citation>
    <scope>NUCLEOTIDE SEQUENCE [LARGE SCALE GENOMIC DNA]</scope>
</reference>
<dbReference type="PIRSF" id="PIRSF019169">
    <property type="entry name" value="PilM"/>
    <property type="match status" value="1"/>
</dbReference>
<organism evidence="1 2">
    <name type="scientific">Candidatus Giovannonibacteria bacterium GW2011_GWA1_44_29</name>
    <dbReference type="NCBI Taxonomy" id="1618646"/>
    <lineage>
        <taxon>Bacteria</taxon>
        <taxon>Candidatus Giovannoniibacteriota</taxon>
    </lineage>
</organism>
<accession>A0A0G1IYN8</accession>
<dbReference type="Gene3D" id="3.30.420.40">
    <property type="match status" value="2"/>
</dbReference>
<dbReference type="PANTHER" id="PTHR32432">
    <property type="entry name" value="CELL DIVISION PROTEIN FTSA-RELATED"/>
    <property type="match status" value="1"/>
</dbReference>